<dbReference type="OrthoDB" id="467081at2"/>
<accession>A0A2G4EZ11</accession>
<name>A0A2G4EZ11_9CYAN</name>
<dbReference type="Pfam" id="PF08869">
    <property type="entry name" value="XisI"/>
    <property type="match status" value="1"/>
</dbReference>
<comment type="caution">
    <text evidence="1">The sequence shown here is derived from an EMBL/GenBank/DDBJ whole genome shotgun (WGS) entry which is preliminary data.</text>
</comment>
<proteinExistence type="predicted"/>
<dbReference type="SUPFAM" id="SSF143847">
    <property type="entry name" value="XisI-like"/>
    <property type="match status" value="1"/>
</dbReference>
<dbReference type="AlphaFoldDB" id="A0A2G4EZ11"/>
<gene>
    <name evidence="1" type="ORF">CP500_014365</name>
</gene>
<dbReference type="RefSeq" id="WP_096828432.1">
    <property type="nucleotide sequence ID" value="NZ_NXIB02000079.1"/>
</dbReference>
<dbReference type="InterPro" id="IPR035943">
    <property type="entry name" value="XisI-like_sf"/>
</dbReference>
<keyword evidence="2" id="KW-1185">Reference proteome</keyword>
<evidence type="ECO:0000313" key="1">
    <source>
        <dbReference type="EMBL" id="PHX54763.1"/>
    </source>
</evidence>
<dbReference type="Proteomes" id="UP000226442">
    <property type="component" value="Unassembled WGS sequence"/>
</dbReference>
<reference evidence="1" key="1">
    <citation type="submission" date="2017-10" db="EMBL/GenBank/DDBJ databases">
        <title>Draft genome sequence of the planktic cyanobacteria Tychonema bourrellyi isolated from alpine lentic freshwater.</title>
        <authorList>
            <person name="Tett A."/>
            <person name="Armanini F."/>
            <person name="Asnicar F."/>
            <person name="Boscaini A."/>
            <person name="Pasolli E."/>
            <person name="Zolfo M."/>
            <person name="Donati C."/>
            <person name="Salmaso N."/>
            <person name="Segata N."/>
        </authorList>
    </citation>
    <scope>NUCLEOTIDE SEQUENCE</scope>
    <source>
        <strain evidence="1">FEM_GT703</strain>
    </source>
</reference>
<dbReference type="Gene3D" id="3.30.310.110">
    <property type="entry name" value="XisI-like"/>
    <property type="match status" value="1"/>
</dbReference>
<dbReference type="InterPro" id="IPR014968">
    <property type="entry name" value="XisI"/>
</dbReference>
<organism evidence="1 2">
    <name type="scientific">Tychonema bourrellyi FEM_GT703</name>
    <dbReference type="NCBI Taxonomy" id="2040638"/>
    <lineage>
        <taxon>Bacteria</taxon>
        <taxon>Bacillati</taxon>
        <taxon>Cyanobacteriota</taxon>
        <taxon>Cyanophyceae</taxon>
        <taxon>Oscillatoriophycideae</taxon>
        <taxon>Oscillatoriales</taxon>
        <taxon>Microcoleaceae</taxon>
        <taxon>Tychonema</taxon>
    </lineage>
</organism>
<evidence type="ECO:0000313" key="2">
    <source>
        <dbReference type="Proteomes" id="UP000226442"/>
    </source>
</evidence>
<sequence>MDKIENYRTLIKKILSEYDRLIANQATANTEMLLAFDEKHDQYLWFQVGWQQNKRVRGITVHIQIKNNKIWIEEDWTEEGIANELLKEGVSQSDIVLAFHHPDDRPLTDFAVA</sequence>
<protein>
    <submittedName>
        <fullName evidence="1">XisI protein</fullName>
    </submittedName>
</protein>
<dbReference type="EMBL" id="NXIB02000079">
    <property type="protein sequence ID" value="PHX54763.1"/>
    <property type="molecule type" value="Genomic_DNA"/>
</dbReference>
<dbReference type="CDD" id="cd16382">
    <property type="entry name" value="XisI-like"/>
    <property type="match status" value="1"/>
</dbReference>